<dbReference type="AlphaFoldDB" id="A0AB72WZJ9"/>
<gene>
    <name evidence="2" type="ORF">R16034_00900</name>
</gene>
<dbReference type="InterPro" id="IPR031939">
    <property type="entry name" value="Adhesin_E-like"/>
</dbReference>
<dbReference type="Pfam" id="PF16747">
    <property type="entry name" value="Adhesin_E"/>
    <property type="match status" value="1"/>
</dbReference>
<evidence type="ECO:0000313" key="3">
    <source>
        <dbReference type="Proteomes" id="UP001189225"/>
    </source>
</evidence>
<feature type="domain" description="Surface-adhesin protein E-like" evidence="1">
    <location>
        <begin position="95"/>
        <end position="191"/>
    </location>
</feature>
<dbReference type="Proteomes" id="UP001189225">
    <property type="component" value="Unassembled WGS sequence"/>
</dbReference>
<accession>A0AB72WZJ9</accession>
<sequence length="420" mass="46062">MDRWQSPQKTYSLETLGPVEFDCASRQMRRPWSDVTVRGQYTTRSYGDESFDRYAPSRFKPVADTGFERPLLDWACHLDLPQERLVNVARTASNDLIQVDVASIKRSGAMTSFWTRHDYPEIDVDPAYHAPYDSKRQHVQVNCSAEKYRILFGYDFTPDEAVTDAMPENTSADEPLDAADDYARAIKTIACGKPLNAETFSGIGGNTIRPKTPLSTAPVEAASAIPPEVLAEVQKLQAVLPVPNVARGAKLTMIGKGAKASNTNPPVVHLIQPKKDGRTHIHSIYRQNVTMDHEMAGLVELSSKLTIGAPGATSTFITTALTLDAPAWRPNTEIVFSSESSGTGAPLKFKTTCTIGEPLAANAIHPALAGRAWALKCNHSSQGASEGYYVEELGYFLTMRTVSKEFSVTDYSIQSLSVER</sequence>
<reference evidence="2 3" key="1">
    <citation type="submission" date="2023-07" db="EMBL/GenBank/DDBJ databases">
        <authorList>
            <person name="Peeters C."/>
        </authorList>
    </citation>
    <scope>NUCLEOTIDE SEQUENCE [LARGE SCALE GENOMIC DNA]</scope>
    <source>
        <strain evidence="2 3">R-16034</strain>
    </source>
</reference>
<evidence type="ECO:0000259" key="1">
    <source>
        <dbReference type="Pfam" id="PF16747"/>
    </source>
</evidence>
<evidence type="ECO:0000313" key="2">
    <source>
        <dbReference type="EMBL" id="CAJ0737933.1"/>
    </source>
</evidence>
<comment type="caution">
    <text evidence="2">The sequence shown here is derived from an EMBL/GenBank/DDBJ whole genome shotgun (WGS) entry which is preliminary data.</text>
</comment>
<dbReference type="EMBL" id="CATWHI010000001">
    <property type="protein sequence ID" value="CAJ0737933.1"/>
    <property type="molecule type" value="Genomic_DNA"/>
</dbReference>
<name>A0AB72WZJ9_9RALS</name>
<protein>
    <recommendedName>
        <fullName evidence="1">Surface-adhesin protein E-like domain-containing protein</fullName>
    </recommendedName>
</protein>
<organism evidence="2 3">
    <name type="scientific">Ralstonia edaphi</name>
    <dbReference type="NCBI Taxonomy" id="3058599"/>
    <lineage>
        <taxon>Bacteria</taxon>
        <taxon>Pseudomonadati</taxon>
        <taxon>Pseudomonadota</taxon>
        <taxon>Betaproteobacteria</taxon>
        <taxon>Burkholderiales</taxon>
        <taxon>Burkholderiaceae</taxon>
        <taxon>Ralstonia</taxon>
    </lineage>
</organism>
<keyword evidence="3" id="KW-1185">Reference proteome</keyword>
<dbReference type="RefSeq" id="WP_316898851.1">
    <property type="nucleotide sequence ID" value="NZ_CATWHI010000001.1"/>
</dbReference>
<proteinExistence type="predicted"/>